<dbReference type="OrthoDB" id="9848066at2"/>
<sequence>MYFSKALPAFGLALAASATSLSAGTISATGVGLLSNAGVSTPNGSPTTVGTSINFGTGPIENPVLLRWDLISAGTIGAADPTTTVSLSANATRSSSDFDFTVGLWDGVNNVSVFPLVDGSRIFRNENALSNGVTQTESPITQDGGVASAVGVGEAFAFTIDWTLGASSTSITLNILGENRTYTTTNPFDRTNGLSILFAKQSTGEEFQLNSVSVSGDYIGGGAVIPLPAGLPLLLTGLGGMALLGRRKAVKA</sequence>
<reference evidence="3 4" key="1">
    <citation type="submission" date="2019-03" db="EMBL/GenBank/DDBJ databases">
        <title>Genomic Encyclopedia of Type Strains, Phase IV (KMG-IV): sequencing the most valuable type-strain genomes for metagenomic binning, comparative biology and taxonomic classification.</title>
        <authorList>
            <person name="Goeker M."/>
        </authorList>
    </citation>
    <scope>NUCLEOTIDE SEQUENCE [LARGE SCALE GENOMIC DNA]</scope>
    <source>
        <strain evidence="3 4">DSM 18063</strain>
    </source>
</reference>
<accession>A0A4R2Q834</accession>
<evidence type="ECO:0000313" key="4">
    <source>
        <dbReference type="Proteomes" id="UP000294835"/>
    </source>
</evidence>
<keyword evidence="1" id="KW-0472">Membrane</keyword>
<keyword evidence="1" id="KW-0812">Transmembrane</keyword>
<evidence type="ECO:0000256" key="1">
    <source>
        <dbReference type="SAM" id="Phobius"/>
    </source>
</evidence>
<gene>
    <name evidence="3" type="ORF">EV662_101195</name>
</gene>
<protein>
    <submittedName>
        <fullName evidence="3">Putative secreted protein</fullName>
    </submittedName>
</protein>
<feature type="chain" id="PRO_5020456652" evidence="2">
    <location>
        <begin position="24"/>
        <end position="252"/>
    </location>
</feature>
<comment type="caution">
    <text evidence="3">The sequence shown here is derived from an EMBL/GenBank/DDBJ whole genome shotgun (WGS) entry which is preliminary data.</text>
</comment>
<evidence type="ECO:0000256" key="2">
    <source>
        <dbReference type="SAM" id="SignalP"/>
    </source>
</evidence>
<proteinExistence type="predicted"/>
<evidence type="ECO:0000313" key="3">
    <source>
        <dbReference type="EMBL" id="TCP44108.1"/>
    </source>
</evidence>
<keyword evidence="2" id="KW-0732">Signal</keyword>
<feature type="signal peptide" evidence="2">
    <location>
        <begin position="1"/>
        <end position="23"/>
    </location>
</feature>
<dbReference type="InterPro" id="IPR022472">
    <property type="entry name" value="VPLPA-CTERM"/>
</dbReference>
<dbReference type="EMBL" id="SLXP01000001">
    <property type="protein sequence ID" value="TCP44108.1"/>
    <property type="molecule type" value="Genomic_DNA"/>
</dbReference>
<keyword evidence="4" id="KW-1185">Reference proteome</keyword>
<name>A0A4R2Q834_9RHOB</name>
<dbReference type="Proteomes" id="UP000294835">
    <property type="component" value="Unassembled WGS sequence"/>
</dbReference>
<keyword evidence="1" id="KW-1133">Transmembrane helix</keyword>
<feature type="transmembrane region" description="Helical" evidence="1">
    <location>
        <begin position="218"/>
        <end position="244"/>
    </location>
</feature>
<organism evidence="3 4">
    <name type="scientific">Rhodovulum marinum</name>
    <dbReference type="NCBI Taxonomy" id="320662"/>
    <lineage>
        <taxon>Bacteria</taxon>
        <taxon>Pseudomonadati</taxon>
        <taxon>Pseudomonadota</taxon>
        <taxon>Alphaproteobacteria</taxon>
        <taxon>Rhodobacterales</taxon>
        <taxon>Paracoccaceae</taxon>
        <taxon>Rhodovulum</taxon>
    </lineage>
</organism>
<dbReference type="AlphaFoldDB" id="A0A4R2Q834"/>
<dbReference type="NCBIfam" id="TIGR03370">
    <property type="entry name" value="VPLPA-CTERM"/>
    <property type="match status" value="1"/>
</dbReference>